<evidence type="ECO:0000313" key="2">
    <source>
        <dbReference type="Proteomes" id="UP000614200"/>
    </source>
</evidence>
<dbReference type="SUPFAM" id="SSF53067">
    <property type="entry name" value="Actin-like ATPase domain"/>
    <property type="match status" value="2"/>
</dbReference>
<dbReference type="InterPro" id="IPR043129">
    <property type="entry name" value="ATPase_NBD"/>
</dbReference>
<accession>A0ABR9ZU24</accession>
<dbReference type="Gene3D" id="3.30.1490.300">
    <property type="match status" value="1"/>
</dbReference>
<protein>
    <submittedName>
        <fullName evidence="1">Pilus assembly protein PilM</fullName>
    </submittedName>
</protein>
<sequence length="366" mass="43020">MRNKNRKKDVLAIDFGSHSLKLVICQKNNQKIKVYQMFSVDFKTDFYENGYIKAFDEMKALITETLKKHKIKLKNVVVSMESTEIIKREITIPHVAPEDQMDLINYEVNQYLPIDLESYILQYKILREFEEDDRAFLEVKLGAMPKEMAKAHYDLLSQCGLSPQVLDIHSHTIEAFVKWNFEGLNILEQKTIAYIDFGYSMICVNLIERGSFVFNRIIEINGPELMQMVSEKLDISRGEVEERLERMNILELQEERKMLLNKISPEDGYSPRELIVEQFGAYLDEWSDELSKVFKYYTSRSADNVIDEIYIYGGNSILEGLSDYMQQKFESEVKILRPLNKIEFTPKITDYRFQKYIHAFGCYLSL</sequence>
<name>A0ABR9ZU24_9FIRM</name>
<dbReference type="PIRSF" id="PIRSF019169">
    <property type="entry name" value="PilM"/>
    <property type="match status" value="1"/>
</dbReference>
<comment type="caution">
    <text evidence="1">The sequence shown here is derived from an EMBL/GenBank/DDBJ whole genome shotgun (WGS) entry which is preliminary data.</text>
</comment>
<keyword evidence="2" id="KW-1185">Reference proteome</keyword>
<dbReference type="Pfam" id="PF11104">
    <property type="entry name" value="PilM_2"/>
    <property type="match status" value="2"/>
</dbReference>
<dbReference type="CDD" id="cd24049">
    <property type="entry name" value="ASKHA_NBD_PilM"/>
    <property type="match status" value="1"/>
</dbReference>
<reference evidence="1 2" key="1">
    <citation type="submission" date="2020-11" db="EMBL/GenBank/DDBJ databases">
        <title>Fusibacter basophilias sp. nov.</title>
        <authorList>
            <person name="Qiu D."/>
        </authorList>
    </citation>
    <scope>NUCLEOTIDE SEQUENCE [LARGE SCALE GENOMIC DNA]</scope>
    <source>
        <strain evidence="1 2">Q10-2</strain>
    </source>
</reference>
<dbReference type="EMBL" id="JADKNH010000007">
    <property type="protein sequence ID" value="MBF4693846.1"/>
    <property type="molecule type" value="Genomic_DNA"/>
</dbReference>
<dbReference type="InterPro" id="IPR050696">
    <property type="entry name" value="FtsA/MreB"/>
</dbReference>
<dbReference type="RefSeq" id="WP_194702090.1">
    <property type="nucleotide sequence ID" value="NZ_JADKNH010000007.1"/>
</dbReference>
<dbReference type="PANTHER" id="PTHR32432">
    <property type="entry name" value="CELL DIVISION PROTEIN FTSA-RELATED"/>
    <property type="match status" value="1"/>
</dbReference>
<organism evidence="1 2">
    <name type="scientific">Fusibacter ferrireducens</name>
    <dbReference type="NCBI Taxonomy" id="2785058"/>
    <lineage>
        <taxon>Bacteria</taxon>
        <taxon>Bacillati</taxon>
        <taxon>Bacillota</taxon>
        <taxon>Clostridia</taxon>
        <taxon>Eubacteriales</taxon>
        <taxon>Eubacteriales Family XII. Incertae Sedis</taxon>
        <taxon>Fusibacter</taxon>
    </lineage>
</organism>
<dbReference type="Proteomes" id="UP000614200">
    <property type="component" value="Unassembled WGS sequence"/>
</dbReference>
<dbReference type="InterPro" id="IPR005883">
    <property type="entry name" value="PilM"/>
</dbReference>
<evidence type="ECO:0000313" key="1">
    <source>
        <dbReference type="EMBL" id="MBF4693846.1"/>
    </source>
</evidence>
<gene>
    <name evidence="1" type="primary">pilM</name>
    <name evidence="1" type="ORF">ISU02_12065</name>
</gene>
<proteinExistence type="predicted"/>
<dbReference type="Gene3D" id="3.30.420.40">
    <property type="match status" value="2"/>
</dbReference>
<dbReference type="PANTHER" id="PTHR32432:SF3">
    <property type="entry name" value="ETHANOLAMINE UTILIZATION PROTEIN EUTJ"/>
    <property type="match status" value="1"/>
</dbReference>